<evidence type="ECO:0000256" key="7">
    <source>
        <dbReference type="ARBA" id="ARBA00022741"/>
    </source>
</evidence>
<reference evidence="16 17" key="1">
    <citation type="submission" date="2017-04" db="EMBL/GenBank/DDBJ databases">
        <title>Novel microbial lineages endemic to geothermal iron-oxide mats fill important gaps in the evolutionary history of Archaea.</title>
        <authorList>
            <person name="Jay Z.J."/>
            <person name="Beam J.P."/>
            <person name="Dlakic M."/>
            <person name="Rusch D.B."/>
            <person name="Kozubal M.A."/>
            <person name="Inskeep W.P."/>
        </authorList>
    </citation>
    <scope>NUCLEOTIDE SEQUENCE [LARGE SCALE GENOMIC DNA]</scope>
    <source>
        <strain evidence="16">OSP_D</strain>
    </source>
</reference>
<dbReference type="InterPro" id="IPR008279">
    <property type="entry name" value="PEP-util_enz_mobile_dom"/>
</dbReference>
<evidence type="ECO:0000256" key="6">
    <source>
        <dbReference type="ARBA" id="ARBA00022723"/>
    </source>
</evidence>
<dbReference type="PANTHER" id="PTHR43030">
    <property type="entry name" value="PHOSPHOENOLPYRUVATE SYNTHASE"/>
    <property type="match status" value="1"/>
</dbReference>
<keyword evidence="9 12" id="KW-0067">ATP-binding</keyword>
<dbReference type="Pfam" id="PF01326">
    <property type="entry name" value="PPDK_N"/>
    <property type="match status" value="1"/>
</dbReference>
<dbReference type="GO" id="GO:0005524">
    <property type="term" value="F:ATP binding"/>
    <property type="evidence" value="ECO:0007669"/>
    <property type="project" value="UniProtKB-KW"/>
</dbReference>
<dbReference type="GO" id="GO:0046872">
    <property type="term" value="F:metal ion binding"/>
    <property type="evidence" value="ECO:0007669"/>
    <property type="project" value="UniProtKB-KW"/>
</dbReference>
<evidence type="ECO:0000256" key="5">
    <source>
        <dbReference type="ARBA" id="ARBA00022679"/>
    </source>
</evidence>
<dbReference type="InterPro" id="IPR036637">
    <property type="entry name" value="Phosphohistidine_dom_sf"/>
</dbReference>
<evidence type="ECO:0000313" key="17">
    <source>
        <dbReference type="Proteomes" id="UP000240322"/>
    </source>
</evidence>
<comment type="function">
    <text evidence="2 12">Catalyzes the phosphorylation of pyruvate to phosphoenolpyruvate.</text>
</comment>
<dbReference type="PANTHER" id="PTHR43030:SF1">
    <property type="entry name" value="PHOSPHOENOLPYRUVATE SYNTHASE"/>
    <property type="match status" value="1"/>
</dbReference>
<dbReference type="NCBIfam" id="TIGR01418">
    <property type="entry name" value="PEP_synth"/>
    <property type="match status" value="1"/>
</dbReference>
<evidence type="ECO:0000313" key="16">
    <source>
        <dbReference type="EMBL" id="PSN91466.1"/>
    </source>
</evidence>
<evidence type="ECO:0000259" key="13">
    <source>
        <dbReference type="Pfam" id="PF00391"/>
    </source>
</evidence>
<dbReference type="Gene3D" id="3.50.30.10">
    <property type="entry name" value="Phosphohistidine domain"/>
    <property type="match status" value="1"/>
</dbReference>
<evidence type="ECO:0000259" key="15">
    <source>
        <dbReference type="Pfam" id="PF02896"/>
    </source>
</evidence>
<keyword evidence="8 12" id="KW-0418">Kinase</keyword>
<feature type="domain" description="Pyruvate phosphate dikinase AMP/ATP-binding" evidence="14">
    <location>
        <begin position="21"/>
        <end position="337"/>
    </location>
</feature>
<dbReference type="InterPro" id="IPR018274">
    <property type="entry name" value="PEP_util_AS"/>
</dbReference>
<evidence type="ECO:0000256" key="1">
    <source>
        <dbReference type="ARBA" id="ARBA00001946"/>
    </source>
</evidence>
<dbReference type="InterPro" id="IPR013815">
    <property type="entry name" value="ATP_grasp_subdomain_1"/>
</dbReference>
<evidence type="ECO:0000256" key="9">
    <source>
        <dbReference type="ARBA" id="ARBA00022840"/>
    </source>
</evidence>
<keyword evidence="5 12" id="KW-0808">Transferase</keyword>
<dbReference type="EC" id="2.7.9.2" evidence="12"/>
<accession>A0A2R6AYM9</accession>
<dbReference type="Gene3D" id="3.30.1490.20">
    <property type="entry name" value="ATP-grasp fold, A domain"/>
    <property type="match status" value="1"/>
</dbReference>
<keyword evidence="16" id="KW-0670">Pyruvate</keyword>
<dbReference type="Gene3D" id="3.20.20.60">
    <property type="entry name" value="Phosphoenolpyruvate-binding domains"/>
    <property type="match status" value="1"/>
</dbReference>
<dbReference type="UniPathway" id="UPA00138"/>
<dbReference type="FunFam" id="3.30.1490.20:FF:000010">
    <property type="entry name" value="Phosphoenolpyruvate synthase"/>
    <property type="match status" value="1"/>
</dbReference>
<comment type="pathway">
    <text evidence="3 12">Carbohydrate biosynthesis; gluconeogenesis.</text>
</comment>
<organism evidence="16 17">
    <name type="scientific">Candidatus Marsarchaeota G2 archaeon OSP_D</name>
    <dbReference type="NCBI Taxonomy" id="1978157"/>
    <lineage>
        <taxon>Archaea</taxon>
        <taxon>Candidatus Marsarchaeota</taxon>
        <taxon>Candidatus Marsarchaeota group 2</taxon>
    </lineage>
</organism>
<name>A0A2R6AYM9_9ARCH</name>
<dbReference type="Gene3D" id="3.30.470.20">
    <property type="entry name" value="ATP-grasp fold, B domain"/>
    <property type="match status" value="1"/>
</dbReference>
<evidence type="ECO:0000259" key="14">
    <source>
        <dbReference type="Pfam" id="PF01326"/>
    </source>
</evidence>
<dbReference type="PROSITE" id="PS00742">
    <property type="entry name" value="PEP_ENZYMES_2"/>
    <property type="match status" value="1"/>
</dbReference>
<feature type="domain" description="PEP-utilising enzyme mobile" evidence="13">
    <location>
        <begin position="368"/>
        <end position="439"/>
    </location>
</feature>
<dbReference type="InterPro" id="IPR002192">
    <property type="entry name" value="PPDK_AMP/ATP-bd"/>
</dbReference>
<dbReference type="SUPFAM" id="SSF51621">
    <property type="entry name" value="Phosphoenolpyruvate/pyruvate domain"/>
    <property type="match status" value="1"/>
</dbReference>
<dbReference type="Pfam" id="PF00391">
    <property type="entry name" value="PEP-utilizers"/>
    <property type="match status" value="1"/>
</dbReference>
<dbReference type="PIRSF" id="PIRSF000854">
    <property type="entry name" value="PEP_synthase"/>
    <property type="match status" value="1"/>
</dbReference>
<evidence type="ECO:0000256" key="4">
    <source>
        <dbReference type="ARBA" id="ARBA00007837"/>
    </source>
</evidence>
<dbReference type="SUPFAM" id="SSF56059">
    <property type="entry name" value="Glutathione synthetase ATP-binding domain-like"/>
    <property type="match status" value="1"/>
</dbReference>
<dbReference type="PROSITE" id="PS00370">
    <property type="entry name" value="PEP_ENZYMES_PHOS_SITE"/>
    <property type="match status" value="1"/>
</dbReference>
<dbReference type="GO" id="GO:0008986">
    <property type="term" value="F:pyruvate, water dikinase activity"/>
    <property type="evidence" value="ECO:0007669"/>
    <property type="project" value="UniProtKB-EC"/>
</dbReference>
<proteinExistence type="inferred from homology"/>
<dbReference type="EMBL" id="NEXE01000025">
    <property type="protein sequence ID" value="PSN91466.1"/>
    <property type="molecule type" value="Genomic_DNA"/>
</dbReference>
<comment type="caution">
    <text evidence="16">The sequence shown here is derived from an EMBL/GenBank/DDBJ whole genome shotgun (WGS) entry which is preliminary data.</text>
</comment>
<dbReference type="SUPFAM" id="SSF52009">
    <property type="entry name" value="Phosphohistidine domain"/>
    <property type="match status" value="1"/>
</dbReference>
<comment type="catalytic activity">
    <reaction evidence="11 12">
        <text>pyruvate + ATP + H2O = phosphoenolpyruvate + AMP + phosphate + 2 H(+)</text>
        <dbReference type="Rhea" id="RHEA:11364"/>
        <dbReference type="ChEBI" id="CHEBI:15361"/>
        <dbReference type="ChEBI" id="CHEBI:15377"/>
        <dbReference type="ChEBI" id="CHEBI:15378"/>
        <dbReference type="ChEBI" id="CHEBI:30616"/>
        <dbReference type="ChEBI" id="CHEBI:43474"/>
        <dbReference type="ChEBI" id="CHEBI:58702"/>
        <dbReference type="ChEBI" id="CHEBI:456215"/>
        <dbReference type="EC" id="2.7.9.2"/>
    </reaction>
</comment>
<dbReference type="InterPro" id="IPR015813">
    <property type="entry name" value="Pyrv/PenolPyrv_kinase-like_dom"/>
</dbReference>
<dbReference type="InterPro" id="IPR023151">
    <property type="entry name" value="PEP_util_CS"/>
</dbReference>
<feature type="domain" description="PEP-utilising enzyme C-terminal" evidence="15">
    <location>
        <begin position="465"/>
        <end position="761"/>
    </location>
</feature>
<comment type="cofactor">
    <cofactor evidence="1 12">
        <name>Mg(2+)</name>
        <dbReference type="ChEBI" id="CHEBI:18420"/>
    </cofactor>
</comment>
<gene>
    <name evidence="16" type="ORF">B9Q03_04165</name>
</gene>
<dbReference type="Proteomes" id="UP000240322">
    <property type="component" value="Unassembled WGS sequence"/>
</dbReference>
<keyword evidence="6 12" id="KW-0479">Metal-binding</keyword>
<evidence type="ECO:0000256" key="12">
    <source>
        <dbReference type="PIRNR" id="PIRNR000854"/>
    </source>
</evidence>
<keyword evidence="10 12" id="KW-0460">Magnesium</keyword>
<dbReference type="InterPro" id="IPR000121">
    <property type="entry name" value="PEP_util_C"/>
</dbReference>
<comment type="similarity">
    <text evidence="4 12">Belongs to the PEP-utilizing enzyme family.</text>
</comment>
<evidence type="ECO:0000256" key="2">
    <source>
        <dbReference type="ARBA" id="ARBA00002988"/>
    </source>
</evidence>
<dbReference type="InterPro" id="IPR006319">
    <property type="entry name" value="PEP_synth"/>
</dbReference>
<protein>
    <recommendedName>
        <fullName evidence="12">Phosphoenolpyruvate synthase</fullName>
        <shortName evidence="12">PEP synthase</shortName>
        <ecNumber evidence="12">2.7.9.2</ecNumber>
    </recommendedName>
    <alternativeName>
        <fullName evidence="12">Pyruvate, water dikinase</fullName>
    </alternativeName>
</protein>
<dbReference type="AlphaFoldDB" id="A0A2R6AYM9"/>
<evidence type="ECO:0000256" key="8">
    <source>
        <dbReference type="ARBA" id="ARBA00022777"/>
    </source>
</evidence>
<dbReference type="InterPro" id="IPR040442">
    <property type="entry name" value="Pyrv_kinase-like_dom_sf"/>
</dbReference>
<dbReference type="NCBIfam" id="NF005057">
    <property type="entry name" value="PRK06464.1"/>
    <property type="match status" value="1"/>
</dbReference>
<evidence type="ECO:0000256" key="10">
    <source>
        <dbReference type="ARBA" id="ARBA00022842"/>
    </source>
</evidence>
<evidence type="ECO:0000256" key="11">
    <source>
        <dbReference type="ARBA" id="ARBA00047700"/>
    </source>
</evidence>
<keyword evidence="7 12" id="KW-0547">Nucleotide-binding</keyword>
<sequence length="774" mass="84780">MSGDHGYVVDLSEVGIEDAGLVGGKNAGLGELKRIGIETPEGFAVTVKGYEAFLSRGVKEKVAKIVSEINFSDTDSVQEASVRIRNTIEEADYPFELEEAIRKAYRRLGEKLGRKDPEVAVRSSATSEDLPSASFAGQQDTYLYVSGEEDVLLYVKKCFSSVFTPRAIIYRYEKGFDHLSVKLSVGVMNMINSKSSGVCFTLDPVTGNRGVVVVEGSWGIGESVVQGRVTPDRFVVEKSTLKILEKNISDKTVMTVRDRAAKFGTYSKEVPVPDELRRQSCLTDEQLLDLVQKAVRIEEHYGRPVDVEWALDGDTGRVFIVQARPETVWAPKAEGSKNNVLVKGLGASPGRAVGQVQVILDVKDISLFKRGDVLVTKMTTPDWVPAMSKAAAIVTDSGGMTAHAAIVSRELGIPCVVGTGNATSVLKTGKTVTVDGSLGVVFDGAVKDESEKKPQAAGAQAVTYEYTPVTGTKIYMNLGEPAKIEEYKKLPFDGIGLMRVEFIMADWIGQHPLDLMEQGGEEVLVGKLAEGVARVAQGIYPRPVVVRFSDFKTNEYRSLKGGERFEPEESNPMLGWRGVSRYVSKKFEPAFRLECRAIKRVRDEMGLKNVWVMLPFARTTWEVERALQIMAEEGLRRGKDFKVWIMAEVPSVVLLAEEFSKLCDGFSIGSNDLTQLVLGADRDSSILASLGYFDERDPAVKKAMKMLIEAAHANGVTVSICGQAPSVYPELTEFLVSLGIDSVSVNPDVVVSTRRLVASIEQKLILQGLRKRSE</sequence>
<dbReference type="GO" id="GO:0006094">
    <property type="term" value="P:gluconeogenesis"/>
    <property type="evidence" value="ECO:0007669"/>
    <property type="project" value="UniProtKB-UniPathway"/>
</dbReference>
<evidence type="ECO:0000256" key="3">
    <source>
        <dbReference type="ARBA" id="ARBA00004742"/>
    </source>
</evidence>
<dbReference type="Pfam" id="PF02896">
    <property type="entry name" value="PEP-utilizers_C"/>
    <property type="match status" value="1"/>
</dbReference>